<protein>
    <submittedName>
        <fullName evidence="2">Ribonuclease H2, subunit C</fullName>
    </submittedName>
</protein>
<dbReference type="Gene3D" id="2.40.128.680">
    <property type="match status" value="1"/>
</dbReference>
<dbReference type="Pfam" id="PF08615">
    <property type="entry name" value="RNase_H2_suC"/>
    <property type="match status" value="1"/>
</dbReference>
<evidence type="ECO:0000256" key="1">
    <source>
        <dbReference type="SAM" id="MobiDB-lite"/>
    </source>
</evidence>
<proteinExistence type="predicted"/>
<gene>
    <name evidence="2" type="ORF">B0F90DRAFT_1776508</name>
</gene>
<dbReference type="EMBL" id="WTXG01000156">
    <property type="protein sequence ID" value="KAI0291501.1"/>
    <property type="molecule type" value="Genomic_DNA"/>
</dbReference>
<evidence type="ECO:0000313" key="2">
    <source>
        <dbReference type="EMBL" id="KAI0291501.1"/>
    </source>
</evidence>
<dbReference type="AlphaFoldDB" id="A0AAD4LV88"/>
<dbReference type="GO" id="GO:0032299">
    <property type="term" value="C:ribonuclease H2 complex"/>
    <property type="evidence" value="ECO:0007669"/>
    <property type="project" value="InterPro"/>
</dbReference>
<dbReference type="Proteomes" id="UP001203297">
    <property type="component" value="Unassembled WGS sequence"/>
</dbReference>
<evidence type="ECO:0000313" key="3">
    <source>
        <dbReference type="Proteomes" id="UP001203297"/>
    </source>
</evidence>
<reference evidence="2" key="1">
    <citation type="journal article" date="2022" name="New Phytol.">
        <title>Evolutionary transition to the ectomycorrhizal habit in the genomes of a hyperdiverse lineage of mushroom-forming fungi.</title>
        <authorList>
            <person name="Looney B."/>
            <person name="Miyauchi S."/>
            <person name="Morin E."/>
            <person name="Drula E."/>
            <person name="Courty P.E."/>
            <person name="Kohler A."/>
            <person name="Kuo A."/>
            <person name="LaButti K."/>
            <person name="Pangilinan J."/>
            <person name="Lipzen A."/>
            <person name="Riley R."/>
            <person name="Andreopoulos W."/>
            <person name="He G."/>
            <person name="Johnson J."/>
            <person name="Nolan M."/>
            <person name="Tritt A."/>
            <person name="Barry K.W."/>
            <person name="Grigoriev I.V."/>
            <person name="Nagy L.G."/>
            <person name="Hibbett D."/>
            <person name="Henrissat B."/>
            <person name="Matheny P.B."/>
            <person name="Labbe J."/>
            <person name="Martin F.M."/>
        </authorList>
    </citation>
    <scope>NUCLEOTIDE SEQUENCE</scope>
    <source>
        <strain evidence="2">BPL690</strain>
    </source>
</reference>
<feature type="region of interest" description="Disordered" evidence="1">
    <location>
        <begin position="121"/>
        <end position="142"/>
    </location>
</feature>
<organism evidence="2 3">
    <name type="scientific">Multifurca ochricompacta</name>
    <dbReference type="NCBI Taxonomy" id="376703"/>
    <lineage>
        <taxon>Eukaryota</taxon>
        <taxon>Fungi</taxon>
        <taxon>Dikarya</taxon>
        <taxon>Basidiomycota</taxon>
        <taxon>Agaricomycotina</taxon>
        <taxon>Agaricomycetes</taxon>
        <taxon>Russulales</taxon>
        <taxon>Russulaceae</taxon>
        <taxon>Multifurca</taxon>
    </lineage>
</organism>
<sequence length="196" mass="21441">MPFHINHNGPAPISTYFPIKHTPLPTDLATAIITTELTPEEIENDPVAAKVVISTTTTNADGIMKVSTSAPHMLRPGPIQRLSDSAKRFTSFFRGRAVHGVEIALPKDYTGIILRGVAGGKAPTTTTNEESRDCMSGMPHEQEGPVKILKPAARFDSFVLWHPDIPVDEGKDEYLRSLSEWVNIATEVHQSEPLPP</sequence>
<accession>A0AAD4LV88</accession>
<dbReference type="InterPro" id="IPR013924">
    <property type="entry name" value="RNase_H2_suC"/>
</dbReference>
<dbReference type="GO" id="GO:0006401">
    <property type="term" value="P:RNA catabolic process"/>
    <property type="evidence" value="ECO:0007669"/>
    <property type="project" value="InterPro"/>
</dbReference>
<name>A0AAD4LV88_9AGAM</name>
<dbReference type="CDD" id="cd09271">
    <property type="entry name" value="RNase_H2-C"/>
    <property type="match status" value="1"/>
</dbReference>
<comment type="caution">
    <text evidence="2">The sequence shown here is derived from an EMBL/GenBank/DDBJ whole genome shotgun (WGS) entry which is preliminary data.</text>
</comment>
<dbReference type="PANTHER" id="PTHR47204">
    <property type="entry name" value="OS02G0168900 PROTEIN"/>
    <property type="match status" value="1"/>
</dbReference>
<keyword evidence="3" id="KW-1185">Reference proteome</keyword>
<dbReference type="PANTHER" id="PTHR47204:SF1">
    <property type="entry name" value="RIBONUCLEASE H2 SUBUNIT C"/>
    <property type="match status" value="1"/>
</dbReference>